<dbReference type="GeneID" id="80266384"/>
<protein>
    <submittedName>
        <fullName evidence="1">Uncharacterized protein</fullName>
    </submittedName>
</protein>
<evidence type="ECO:0000313" key="2">
    <source>
        <dbReference type="Proteomes" id="UP000828412"/>
    </source>
</evidence>
<evidence type="ECO:0000313" key="1">
    <source>
        <dbReference type="EMBL" id="UAV89735.1"/>
    </source>
</evidence>
<proteinExistence type="predicted"/>
<keyword evidence="2" id="KW-1185">Reference proteome</keyword>
<gene>
    <name evidence="1" type="primary">154</name>
    <name evidence="1" type="ORF">M51_154</name>
</gene>
<dbReference type="Proteomes" id="UP000828412">
    <property type="component" value="Segment"/>
</dbReference>
<accession>A0AAE8XE93</accession>
<name>A0AAE8XE93_9CAUD</name>
<dbReference type="RefSeq" id="YP_010766687.1">
    <property type="nucleotide sequence ID" value="NC_073680.1"/>
</dbReference>
<dbReference type="EMBL" id="MZ826350">
    <property type="protein sequence ID" value="UAV89735.1"/>
    <property type="molecule type" value="Genomic_DNA"/>
</dbReference>
<dbReference type="KEGG" id="vg:80266384"/>
<reference evidence="1 2" key="1">
    <citation type="submission" date="2021-08" db="EMBL/GenBank/DDBJ databases">
        <authorList>
            <person name="DeCurzio J.M.K."/>
            <person name="Krukonis G.P."/>
            <person name="Delesalle V.A."/>
        </authorList>
    </citation>
    <scope>NUCLEOTIDE SEQUENCE [LARGE SCALE GENOMIC DNA]</scope>
</reference>
<organism evidence="1 2">
    <name type="scientific">Pseudomonas phage M5.1</name>
    <dbReference type="NCBI Taxonomy" id="2873460"/>
    <lineage>
        <taxon>Viruses</taxon>
        <taxon>Duplodnaviria</taxon>
        <taxon>Heunggongvirae</taxon>
        <taxon>Uroviricota</taxon>
        <taxon>Caudoviricetes</taxon>
        <taxon>Vandenendeviridae</taxon>
        <taxon>Gorskivirinae</taxon>
        <taxon>Kremarvirus</taxon>
        <taxon>Kremarvirus M51</taxon>
    </lineage>
</organism>
<sequence length="68" mass="7640">MVFDQPKMDIGEDVFTIKEFANLVNCGAFIPDDGSGHWGNETHFTWEGSVWSATSIPEGATHVHWFNK</sequence>